<dbReference type="RefSeq" id="WP_070249317.1">
    <property type="nucleotide sequence ID" value="NZ_LROM01000091.1"/>
</dbReference>
<feature type="domain" description="Methyltransferase" evidence="2">
    <location>
        <begin position="46"/>
        <end position="141"/>
    </location>
</feature>
<dbReference type="GO" id="GO:0008168">
    <property type="term" value="F:methyltransferase activity"/>
    <property type="evidence" value="ECO:0007669"/>
    <property type="project" value="UniProtKB-KW"/>
</dbReference>
<dbReference type="Pfam" id="PF10119">
    <property type="entry name" value="MethyTransf_Reg"/>
    <property type="match status" value="1"/>
</dbReference>
<comment type="caution">
    <text evidence="3">The sequence shown here is derived from an EMBL/GenBank/DDBJ whole genome shotgun (WGS) entry which is preliminary data.</text>
</comment>
<feature type="domain" description="Methyltransferase regulatory" evidence="1">
    <location>
        <begin position="217"/>
        <end position="298"/>
    </location>
</feature>
<evidence type="ECO:0000313" key="3">
    <source>
        <dbReference type="EMBL" id="OEZ98439.1"/>
    </source>
</evidence>
<dbReference type="EMBL" id="LROM01000091">
    <property type="protein sequence ID" value="OEZ98439.1"/>
    <property type="molecule type" value="Genomic_DNA"/>
</dbReference>
<dbReference type="InterPro" id="IPR029063">
    <property type="entry name" value="SAM-dependent_MTases_sf"/>
</dbReference>
<name>A0A1E7WII0_9BURK</name>
<dbReference type="PATRIC" id="fig|762836.4.peg.3210"/>
<accession>A0A1E7WII0</accession>
<reference evidence="4" key="1">
    <citation type="journal article" date="2016" name="Front. Microbiol.">
        <title>Molecular Keys to the Janthinobacterium and Duganella spp. Interaction with the Plant Pathogen Fusarium graminearum.</title>
        <authorList>
            <person name="Haack F.S."/>
            <person name="Poehlein A."/>
            <person name="Kroger C."/>
            <person name="Voigt C.A."/>
            <person name="Piepenbring M."/>
            <person name="Bode H.B."/>
            <person name="Daniel R."/>
            <person name="Schafer W."/>
            <person name="Streit W.R."/>
        </authorList>
    </citation>
    <scope>NUCLEOTIDE SEQUENCE [LARGE SCALE GENOMIC DNA]</scope>
    <source>
        <strain evidence="4">T54</strain>
    </source>
</reference>
<protein>
    <submittedName>
        <fullName evidence="3">Putative methyltransferase regulatory domain protein</fullName>
    </submittedName>
</protein>
<dbReference type="Pfam" id="PF13649">
    <property type="entry name" value="Methyltransf_25"/>
    <property type="match status" value="1"/>
</dbReference>
<evidence type="ECO:0000259" key="1">
    <source>
        <dbReference type="Pfam" id="PF10119"/>
    </source>
</evidence>
<keyword evidence="4" id="KW-1185">Reference proteome</keyword>
<evidence type="ECO:0000259" key="2">
    <source>
        <dbReference type="Pfam" id="PF13649"/>
    </source>
</evidence>
<dbReference type="InterPro" id="IPR018773">
    <property type="entry name" value="MeTrfase_reg_dom_prd"/>
</dbReference>
<dbReference type="Proteomes" id="UP000175989">
    <property type="component" value="Unassembled WGS sequence"/>
</dbReference>
<proteinExistence type="predicted"/>
<keyword evidence="3" id="KW-0489">Methyltransferase</keyword>
<dbReference type="GO" id="GO:0032259">
    <property type="term" value="P:methylation"/>
    <property type="evidence" value="ECO:0007669"/>
    <property type="project" value="UniProtKB-KW"/>
</dbReference>
<evidence type="ECO:0000313" key="4">
    <source>
        <dbReference type="Proteomes" id="UP000175989"/>
    </source>
</evidence>
<dbReference type="Gene3D" id="3.40.50.150">
    <property type="entry name" value="Vaccinia Virus protein VP39"/>
    <property type="match status" value="1"/>
</dbReference>
<dbReference type="InterPro" id="IPR041698">
    <property type="entry name" value="Methyltransf_25"/>
</dbReference>
<dbReference type="CDD" id="cd02440">
    <property type="entry name" value="AdoMet_MTases"/>
    <property type="match status" value="1"/>
</dbReference>
<dbReference type="OrthoDB" id="323463at2"/>
<gene>
    <name evidence="3" type="ORF">DUPY_31180</name>
</gene>
<keyword evidence="3" id="KW-0808">Transferase</keyword>
<dbReference type="SUPFAM" id="SSF53335">
    <property type="entry name" value="S-adenosyl-L-methionine-dependent methyltransferases"/>
    <property type="match status" value="1"/>
</dbReference>
<dbReference type="AlphaFoldDB" id="A0A1E7WII0"/>
<organism evidence="3 4">
    <name type="scientific">Duganella phyllosphaerae</name>
    <dbReference type="NCBI Taxonomy" id="762836"/>
    <lineage>
        <taxon>Bacteria</taxon>
        <taxon>Pseudomonadati</taxon>
        <taxon>Pseudomonadota</taxon>
        <taxon>Betaproteobacteria</taxon>
        <taxon>Burkholderiales</taxon>
        <taxon>Oxalobacteraceae</taxon>
        <taxon>Telluria group</taxon>
        <taxon>Duganella</taxon>
    </lineage>
</organism>
<sequence length="522" mass="56368">MTQGTGGYVAGIDYTHGYYRELGPLHAAMALAHAGVPMPSVATACELGFGQGLSTNIHAAASAVAWHGTDFNPAQAGYAAQLAQAAGSNAQLADQSFAEYCVRTDLPDFDFIAVHGVWSWVSPANRALLLDFVHRKLKPGGVLYMSYNCQPGWAPMVPLRNLLSGYIDRTTAPGTGLERRIDAALDFADKLLATRPAYLAAYPHVADMLAGLRNHDHRYLAHEFFNADWQPVDFAEQAATLAAAGLAYACPAHHLDQLDPLNLTAPQRALLAQLPDPVQRQGVRDVMLNQSFRRDYWINTAAGECQLSPAQHEAVMRSQRVVLVMPRADVDLTVRTGAFEIALKQDMYAPLLDALQDHQARTVAELERLVPMRGGLRQLFEAVFILCGMGVLAPAQAPDAAASASAASRRLNLALFERARSCGEIQHMASALVGGGLAMPRIPQLFLLAQAHGLHGASAWSDFAGPLLAAQNVPLHKEGKPLATAGEYQAEVLRKAGIFERHYLPMYQALGIIDTDTDTDTP</sequence>